<dbReference type="EMBL" id="JAHWGI010000382">
    <property type="protein sequence ID" value="KAK3914516.1"/>
    <property type="molecule type" value="Genomic_DNA"/>
</dbReference>
<sequence>MPPRVKSFILAISCRVPSGIARERFATTIIVARPLSGKVDVGHIAWVADFQEGDTFQLVPGLTLKNLDPNHFSKMKVKTSLNLLSNRLAATLKYLALKGIVPEEFEATAWFIKLMNRWFQLMTSRNLYHALGLRNMDAYNQALEHLQLVVMVFRNMSVGSDGYWKPVQSHVVFATMAILEIQKFLIYERGHQFIQTSTFGCDVVENVNSSVRVNNPNLTPLEFKNKLKKLTISQFNMKINSSSRDYAGCGEYVDLLFYPTAPSPAVQIDPSTFKWFVDVPPPTQPPEDDVFHRYHFKKRNILKCAECIEKLRNIGETPHPNALFQILTDFSADAQFAVNDYVFKLFKLIEFNLQVWLPKLEKVQSLDCLIDAIVIPGTSHMTLPSCRCQRKNSQGFYKHAFQANGCMAALTSAEEYCFIFGKQECWS</sequence>
<organism evidence="2 3">
    <name type="scientific">Frankliniella fusca</name>
    <dbReference type="NCBI Taxonomy" id="407009"/>
    <lineage>
        <taxon>Eukaryota</taxon>
        <taxon>Metazoa</taxon>
        <taxon>Ecdysozoa</taxon>
        <taxon>Arthropoda</taxon>
        <taxon>Hexapoda</taxon>
        <taxon>Insecta</taxon>
        <taxon>Pterygota</taxon>
        <taxon>Neoptera</taxon>
        <taxon>Paraneoptera</taxon>
        <taxon>Thysanoptera</taxon>
        <taxon>Terebrantia</taxon>
        <taxon>Thripoidea</taxon>
        <taxon>Thripidae</taxon>
        <taxon>Frankliniella</taxon>
    </lineage>
</organism>
<protein>
    <submittedName>
        <fullName evidence="2">Transposable element P transposase</fullName>
    </submittedName>
</protein>
<evidence type="ECO:0000259" key="1">
    <source>
        <dbReference type="Pfam" id="PF21788"/>
    </source>
</evidence>
<evidence type="ECO:0000313" key="2">
    <source>
        <dbReference type="EMBL" id="KAK3914516.1"/>
    </source>
</evidence>
<dbReference type="Proteomes" id="UP001219518">
    <property type="component" value="Unassembled WGS sequence"/>
</dbReference>
<dbReference type="AlphaFoldDB" id="A0AAE1H411"/>
<keyword evidence="3" id="KW-1185">Reference proteome</keyword>
<reference evidence="2" key="1">
    <citation type="submission" date="2021-07" db="EMBL/GenBank/DDBJ databases">
        <authorList>
            <person name="Catto M.A."/>
            <person name="Jacobson A."/>
            <person name="Kennedy G."/>
            <person name="Labadie P."/>
            <person name="Hunt B.G."/>
            <person name="Srinivasan R."/>
        </authorList>
    </citation>
    <scope>NUCLEOTIDE SEQUENCE</scope>
    <source>
        <strain evidence="2">PL_HMW_Pooled</strain>
        <tissue evidence="2">Head</tissue>
    </source>
</reference>
<gene>
    <name evidence="2" type="ORF">KUF71_023917</name>
</gene>
<name>A0AAE1H411_9NEOP</name>
<dbReference type="Pfam" id="PF21788">
    <property type="entry name" value="TNP-like_GBD"/>
    <property type="match status" value="1"/>
</dbReference>
<dbReference type="InterPro" id="IPR048366">
    <property type="entry name" value="TNP-like_GBD"/>
</dbReference>
<comment type="caution">
    <text evidence="2">The sequence shown here is derived from an EMBL/GenBank/DDBJ whole genome shotgun (WGS) entry which is preliminary data.</text>
</comment>
<feature type="domain" description="Transposable element P transposase-like GTP-binding insertion" evidence="1">
    <location>
        <begin position="36"/>
        <end position="129"/>
    </location>
</feature>
<evidence type="ECO:0000313" key="3">
    <source>
        <dbReference type="Proteomes" id="UP001219518"/>
    </source>
</evidence>
<reference evidence="2" key="2">
    <citation type="journal article" date="2023" name="BMC Genomics">
        <title>Pest status, molecular evolution, and epigenetic factors derived from the genome assembly of Frankliniella fusca, a thysanopteran phytovirus vector.</title>
        <authorList>
            <person name="Catto M.A."/>
            <person name="Labadie P.E."/>
            <person name="Jacobson A.L."/>
            <person name="Kennedy G.G."/>
            <person name="Srinivasan R."/>
            <person name="Hunt B.G."/>
        </authorList>
    </citation>
    <scope>NUCLEOTIDE SEQUENCE</scope>
    <source>
        <strain evidence="2">PL_HMW_Pooled</strain>
    </source>
</reference>
<accession>A0AAE1H411</accession>
<proteinExistence type="predicted"/>